<evidence type="ECO:0000256" key="2">
    <source>
        <dbReference type="ARBA" id="ARBA00002564"/>
    </source>
</evidence>
<dbReference type="Gene3D" id="2.60.120.10">
    <property type="entry name" value="Jelly Rolls"/>
    <property type="match status" value="2"/>
</dbReference>
<dbReference type="PIRSF" id="PIRSF001480">
    <property type="entry name" value="Mannose-6-phosphate_isomerase"/>
    <property type="match status" value="1"/>
</dbReference>
<comment type="function">
    <text evidence="2">Involved in the synthesis of the GDP-mannose and dolichol-phosphate-mannose required for a number of critical mannosyl transfer reactions.</text>
</comment>
<dbReference type="GO" id="GO:0008270">
    <property type="term" value="F:zinc ion binding"/>
    <property type="evidence" value="ECO:0007669"/>
    <property type="project" value="InterPro"/>
</dbReference>
<evidence type="ECO:0000256" key="7">
    <source>
        <dbReference type="ARBA" id="ARBA00022723"/>
    </source>
</evidence>
<dbReference type="GO" id="GO:0009298">
    <property type="term" value="P:GDP-mannose biosynthetic process"/>
    <property type="evidence" value="ECO:0007669"/>
    <property type="project" value="UniProtKB-UniPathway"/>
</dbReference>
<dbReference type="InterPro" id="IPR016305">
    <property type="entry name" value="Mannose-6-P_Isomerase"/>
</dbReference>
<keyword evidence="8 12" id="KW-0862">Zinc</keyword>
<evidence type="ECO:0000256" key="8">
    <source>
        <dbReference type="ARBA" id="ARBA00022833"/>
    </source>
</evidence>
<dbReference type="InterPro" id="IPR011051">
    <property type="entry name" value="RmlC_Cupin_sf"/>
</dbReference>
<dbReference type="GO" id="GO:0004476">
    <property type="term" value="F:mannose-6-phosphate isomerase activity"/>
    <property type="evidence" value="ECO:0007669"/>
    <property type="project" value="UniProtKB-EC"/>
</dbReference>
<evidence type="ECO:0000256" key="10">
    <source>
        <dbReference type="ARBA" id="ARBA00029741"/>
    </source>
</evidence>
<comment type="similarity">
    <text evidence="4">Belongs to the mannose-6-phosphate isomerase type 1 family.</text>
</comment>
<accession>A0A6A6HFA4</accession>
<feature type="domain" description="Phosphomannose isomerase type I catalytic" evidence="13">
    <location>
        <begin position="5"/>
        <end position="162"/>
    </location>
</feature>
<name>A0A6A6HFA4_VIRVR</name>
<comment type="cofactor">
    <cofactor evidence="12">
        <name>Zn(2+)</name>
        <dbReference type="ChEBI" id="CHEBI:29105"/>
    </cofactor>
    <text evidence="12">Binds 1 zinc ion per subunit.</text>
</comment>
<dbReference type="CDD" id="cd07011">
    <property type="entry name" value="cupin_PMI_type_I_N"/>
    <property type="match status" value="1"/>
</dbReference>
<keyword evidence="15" id="KW-1185">Reference proteome</keyword>
<evidence type="ECO:0000256" key="12">
    <source>
        <dbReference type="PIRSR" id="PIRSR001480-2"/>
    </source>
</evidence>
<evidence type="ECO:0000256" key="5">
    <source>
        <dbReference type="ARBA" id="ARBA00011956"/>
    </source>
</evidence>
<reference evidence="14" key="1">
    <citation type="journal article" date="2020" name="Stud. Mycol.">
        <title>101 Dothideomycetes genomes: a test case for predicting lifestyles and emergence of pathogens.</title>
        <authorList>
            <person name="Haridas S."/>
            <person name="Albert R."/>
            <person name="Binder M."/>
            <person name="Bloem J."/>
            <person name="Labutti K."/>
            <person name="Salamov A."/>
            <person name="Andreopoulos B."/>
            <person name="Baker S."/>
            <person name="Barry K."/>
            <person name="Bills G."/>
            <person name="Bluhm B."/>
            <person name="Cannon C."/>
            <person name="Castanera R."/>
            <person name="Culley D."/>
            <person name="Daum C."/>
            <person name="Ezra D."/>
            <person name="Gonzalez J."/>
            <person name="Henrissat B."/>
            <person name="Kuo A."/>
            <person name="Liang C."/>
            <person name="Lipzen A."/>
            <person name="Lutzoni F."/>
            <person name="Magnuson J."/>
            <person name="Mondo S."/>
            <person name="Nolan M."/>
            <person name="Ohm R."/>
            <person name="Pangilinan J."/>
            <person name="Park H.-J."/>
            <person name="Ramirez L."/>
            <person name="Alfaro M."/>
            <person name="Sun H."/>
            <person name="Tritt A."/>
            <person name="Yoshinaga Y."/>
            <person name="Zwiers L.-H."/>
            <person name="Turgeon B."/>
            <person name="Goodwin S."/>
            <person name="Spatafora J."/>
            <person name="Crous P."/>
            <person name="Grigoriev I."/>
        </authorList>
    </citation>
    <scope>NUCLEOTIDE SEQUENCE</scope>
    <source>
        <strain evidence="14">Tuck. ex Michener</strain>
    </source>
</reference>
<dbReference type="InterPro" id="IPR001250">
    <property type="entry name" value="Man6P_Isoase-1"/>
</dbReference>
<dbReference type="GO" id="GO:0005975">
    <property type="term" value="P:carbohydrate metabolic process"/>
    <property type="evidence" value="ECO:0007669"/>
    <property type="project" value="InterPro"/>
</dbReference>
<dbReference type="Gene3D" id="1.10.441.10">
    <property type="entry name" value="Phosphomannose Isomerase, domain 2"/>
    <property type="match status" value="1"/>
</dbReference>
<dbReference type="InterPro" id="IPR014710">
    <property type="entry name" value="RmlC-like_jellyroll"/>
</dbReference>
<dbReference type="NCBIfam" id="TIGR00218">
    <property type="entry name" value="manA"/>
    <property type="match status" value="1"/>
</dbReference>
<evidence type="ECO:0000256" key="3">
    <source>
        <dbReference type="ARBA" id="ARBA00004666"/>
    </source>
</evidence>
<dbReference type="AlphaFoldDB" id="A0A6A6HFA4"/>
<dbReference type="PANTHER" id="PTHR10309:SF4">
    <property type="entry name" value="MANNOSE-6-PHOSPHATE ISOMERASE"/>
    <property type="match status" value="1"/>
</dbReference>
<dbReference type="EMBL" id="ML991784">
    <property type="protein sequence ID" value="KAF2236539.1"/>
    <property type="molecule type" value="Genomic_DNA"/>
</dbReference>
<dbReference type="EC" id="5.3.1.8" evidence="5"/>
<evidence type="ECO:0000256" key="4">
    <source>
        <dbReference type="ARBA" id="ARBA00010772"/>
    </source>
</evidence>
<evidence type="ECO:0000256" key="9">
    <source>
        <dbReference type="ARBA" id="ARBA00023235"/>
    </source>
</evidence>
<feature type="binding site" evidence="12">
    <location>
        <position position="271"/>
    </location>
    <ligand>
        <name>Zn(2+)</name>
        <dbReference type="ChEBI" id="CHEBI:29105"/>
    </ligand>
</feature>
<comment type="catalytic activity">
    <reaction evidence="1">
        <text>D-mannose 6-phosphate = D-fructose 6-phosphate</text>
        <dbReference type="Rhea" id="RHEA:12356"/>
        <dbReference type="ChEBI" id="CHEBI:58735"/>
        <dbReference type="ChEBI" id="CHEBI:61527"/>
        <dbReference type="EC" id="5.3.1.8"/>
    </reaction>
</comment>
<evidence type="ECO:0000256" key="11">
    <source>
        <dbReference type="ARBA" id="ARBA00030762"/>
    </source>
</evidence>
<dbReference type="GO" id="GO:0005829">
    <property type="term" value="C:cytosol"/>
    <property type="evidence" value="ECO:0007669"/>
    <property type="project" value="TreeGrafter"/>
</dbReference>
<dbReference type="InterPro" id="IPR046457">
    <property type="entry name" value="PMI_typeI_cat"/>
</dbReference>
<feature type="binding site" evidence="12">
    <location>
        <position position="120"/>
    </location>
    <ligand>
        <name>Zn(2+)</name>
        <dbReference type="ChEBI" id="CHEBI:29105"/>
    </ligand>
</feature>
<dbReference type="Proteomes" id="UP000800092">
    <property type="component" value="Unassembled WGS sequence"/>
</dbReference>
<keyword evidence="7 12" id="KW-0479">Metal-binding</keyword>
<dbReference type="OrthoDB" id="6605218at2759"/>
<protein>
    <recommendedName>
        <fullName evidence="6">Mannose-6-phosphate isomerase</fullName>
        <ecNumber evidence="5">5.3.1.8</ecNumber>
    </recommendedName>
    <alternativeName>
        <fullName evidence="10">Phosphohexomutase</fullName>
    </alternativeName>
    <alternativeName>
        <fullName evidence="11">Phosphomannose isomerase</fullName>
    </alternativeName>
</protein>
<comment type="pathway">
    <text evidence="3">Nucleotide-sugar biosynthesis; GDP-alpha-D-mannose biosynthesis; alpha-D-mannose 1-phosphate from D-fructose 6-phosphate: step 1/2.</text>
</comment>
<dbReference type="PRINTS" id="PR00714">
    <property type="entry name" value="MAN6PISMRASE"/>
</dbReference>
<dbReference type="PANTHER" id="PTHR10309">
    <property type="entry name" value="MANNOSE-6-PHOSPHATE ISOMERASE"/>
    <property type="match status" value="1"/>
</dbReference>
<sequence length="417" mass="45818">MPEAVFQLKCSCNQYEWGNQGSKSISARLCSKTPGWDKDEQGKLTDFEIDENKVYAEMWFGTYPVLPTYVKSTGEDLQDLLDKHPEELVGKSLQKKFGHTKLPYLPKVLSISKALPLQLHPNKNKAAELHKRDPEQFGDSNHKPEIAIALSKFEAFCGFKPLEKIHSLLQLEPLQSFLPQPKPTTFTNATLKHVVHTILSASKSAIYDAFTGLSALSRSSFGSDTYIKDLIPRLAAQYPTTDPGIVVALITMNYLVLSPGEALYIPADGIHAYLAGDIIECMARSDNVLNTGFCPRPSRNSVDEFVEVLTFDPHDPQGAMLTPKPHEKAKLGKTMVYRPPLSEFDVAATELAKGEQEGLAAMEGPGIFVVVKGEGKMKAAGREEHVGEGSVWFVAPGVETEFEAGNGGLQMFTAYAE</sequence>
<evidence type="ECO:0000259" key="13">
    <source>
        <dbReference type="Pfam" id="PF20511"/>
    </source>
</evidence>
<feature type="binding site" evidence="12">
    <location>
        <position position="145"/>
    </location>
    <ligand>
        <name>Zn(2+)</name>
        <dbReference type="ChEBI" id="CHEBI:29105"/>
    </ligand>
</feature>
<dbReference type="Pfam" id="PF20511">
    <property type="entry name" value="PMI_typeI_cat"/>
    <property type="match status" value="1"/>
</dbReference>
<dbReference type="SUPFAM" id="SSF51182">
    <property type="entry name" value="RmlC-like cupins"/>
    <property type="match status" value="1"/>
</dbReference>
<feature type="binding site" evidence="12">
    <location>
        <position position="118"/>
    </location>
    <ligand>
        <name>Zn(2+)</name>
        <dbReference type="ChEBI" id="CHEBI:29105"/>
    </ligand>
</feature>
<keyword evidence="9 14" id="KW-0413">Isomerase</keyword>
<dbReference type="UniPathway" id="UPA00126">
    <property type="reaction ID" value="UER00423"/>
</dbReference>
<gene>
    <name evidence="14" type="ORF">EV356DRAFT_530821</name>
</gene>
<evidence type="ECO:0000256" key="1">
    <source>
        <dbReference type="ARBA" id="ARBA00000757"/>
    </source>
</evidence>
<evidence type="ECO:0000313" key="14">
    <source>
        <dbReference type="EMBL" id="KAF2236539.1"/>
    </source>
</evidence>
<proteinExistence type="inferred from homology"/>
<organism evidence="14 15">
    <name type="scientific">Viridothelium virens</name>
    <name type="common">Speckled blister lichen</name>
    <name type="synonym">Trypethelium virens</name>
    <dbReference type="NCBI Taxonomy" id="1048519"/>
    <lineage>
        <taxon>Eukaryota</taxon>
        <taxon>Fungi</taxon>
        <taxon>Dikarya</taxon>
        <taxon>Ascomycota</taxon>
        <taxon>Pezizomycotina</taxon>
        <taxon>Dothideomycetes</taxon>
        <taxon>Dothideomycetes incertae sedis</taxon>
        <taxon>Trypetheliales</taxon>
        <taxon>Trypetheliaceae</taxon>
        <taxon>Viridothelium</taxon>
    </lineage>
</organism>
<evidence type="ECO:0000313" key="15">
    <source>
        <dbReference type="Proteomes" id="UP000800092"/>
    </source>
</evidence>
<evidence type="ECO:0000256" key="6">
    <source>
        <dbReference type="ARBA" id="ARBA00018236"/>
    </source>
</evidence>